<gene>
    <name evidence="9" type="ORF">Hokovirus_3_105</name>
</gene>
<dbReference type="GO" id="GO:0016971">
    <property type="term" value="F:flavin-dependent sulfhydryl oxidase activity"/>
    <property type="evidence" value="ECO:0007669"/>
    <property type="project" value="InterPro"/>
</dbReference>
<evidence type="ECO:0000256" key="3">
    <source>
        <dbReference type="ARBA" id="ARBA00022827"/>
    </source>
</evidence>
<evidence type="ECO:0000256" key="5">
    <source>
        <dbReference type="ARBA" id="ARBA00023157"/>
    </source>
</evidence>
<dbReference type="EC" id="1.8.3.2" evidence="7"/>
<keyword evidence="5" id="KW-1015">Disulfide bond</keyword>
<proteinExistence type="predicted"/>
<sequence length="141" mass="17154">MNPEYWGSSCWKFLNCVVLNYPKYPSEYDQIKYKNFFTSLQYVIPCKLCSDNYLRHLYDKPLTKEVLSSRYNLLLWLIDIHNEVNKENNKPILKYEDAINYMYNDYDNFMNNDDSNNNITLYIIIIIILVLLFAFIYYKFK</sequence>
<feature type="domain" description="ERV/ALR sulfhydryl oxidase" evidence="8">
    <location>
        <begin position="1"/>
        <end position="103"/>
    </location>
</feature>
<evidence type="ECO:0000256" key="6">
    <source>
        <dbReference type="ARBA" id="ARBA00048864"/>
    </source>
</evidence>
<dbReference type="EMBL" id="KY684105">
    <property type="protein sequence ID" value="ARF10832.1"/>
    <property type="molecule type" value="Genomic_DNA"/>
</dbReference>
<dbReference type="GO" id="GO:0050660">
    <property type="term" value="F:flavin adenine dinucleotide binding"/>
    <property type="evidence" value="ECO:0007669"/>
    <property type="project" value="TreeGrafter"/>
</dbReference>
<evidence type="ECO:0000256" key="4">
    <source>
        <dbReference type="ARBA" id="ARBA00023002"/>
    </source>
</evidence>
<reference evidence="9" key="1">
    <citation type="journal article" date="2017" name="Science">
        <title>Giant viruses with an expanded complement of translation system components.</title>
        <authorList>
            <person name="Schulz F."/>
            <person name="Yutin N."/>
            <person name="Ivanova N.N."/>
            <person name="Ortega D.R."/>
            <person name="Lee T.K."/>
            <person name="Vierheilig J."/>
            <person name="Daims H."/>
            <person name="Horn M."/>
            <person name="Wagner M."/>
            <person name="Jensen G.J."/>
            <person name="Kyrpides N.C."/>
            <person name="Koonin E.V."/>
            <person name="Woyke T."/>
        </authorList>
    </citation>
    <scope>NUCLEOTIDE SEQUENCE</scope>
    <source>
        <strain evidence="9">HKV1</strain>
    </source>
</reference>
<comment type="cofactor">
    <cofactor evidence="1 7">
        <name>FAD</name>
        <dbReference type="ChEBI" id="CHEBI:57692"/>
    </cofactor>
</comment>
<keyword evidence="2 7" id="KW-0285">Flavoprotein</keyword>
<evidence type="ECO:0000256" key="2">
    <source>
        <dbReference type="ARBA" id="ARBA00022630"/>
    </source>
</evidence>
<keyword evidence="7" id="KW-0812">Transmembrane</keyword>
<feature type="transmembrane region" description="Helical" evidence="7">
    <location>
        <begin position="119"/>
        <end position="138"/>
    </location>
</feature>
<protein>
    <recommendedName>
        <fullName evidence="7">Sulfhydryl oxidase</fullName>
        <ecNumber evidence="7">1.8.3.2</ecNumber>
    </recommendedName>
</protein>
<dbReference type="PROSITE" id="PS51324">
    <property type="entry name" value="ERV_ALR"/>
    <property type="match status" value="1"/>
</dbReference>
<accession>A0A1V0SGI5</accession>
<keyword evidence="7" id="KW-1133">Transmembrane helix</keyword>
<dbReference type="PANTHER" id="PTHR12645">
    <property type="entry name" value="ALR/ERV"/>
    <property type="match status" value="1"/>
</dbReference>
<dbReference type="Pfam" id="PF04777">
    <property type="entry name" value="Evr1_Alr"/>
    <property type="match status" value="1"/>
</dbReference>
<dbReference type="InterPro" id="IPR036774">
    <property type="entry name" value="ERV/ALR_sulphydryl_oxid_sf"/>
</dbReference>
<dbReference type="SUPFAM" id="SSF69000">
    <property type="entry name" value="FAD-dependent thiol oxidase"/>
    <property type="match status" value="1"/>
</dbReference>
<evidence type="ECO:0000313" key="9">
    <source>
        <dbReference type="EMBL" id="ARF10832.1"/>
    </source>
</evidence>
<evidence type="ECO:0000256" key="7">
    <source>
        <dbReference type="RuleBase" id="RU371123"/>
    </source>
</evidence>
<keyword evidence="7" id="KW-0472">Membrane</keyword>
<organism evidence="9">
    <name type="scientific">Hokovirus HKV1</name>
    <dbReference type="NCBI Taxonomy" id="1977638"/>
    <lineage>
        <taxon>Viruses</taxon>
        <taxon>Varidnaviria</taxon>
        <taxon>Bamfordvirae</taxon>
        <taxon>Nucleocytoviricota</taxon>
        <taxon>Megaviricetes</taxon>
        <taxon>Imitervirales</taxon>
        <taxon>Mimiviridae</taxon>
        <taxon>Klosneuvirinae</taxon>
        <taxon>Hokovirus</taxon>
    </lineage>
</organism>
<name>A0A1V0SGI5_9VIRU</name>
<comment type="catalytic activity">
    <reaction evidence="6 7">
        <text>2 R'C(R)SH + O2 = R'C(R)S-S(R)CR' + H2O2</text>
        <dbReference type="Rhea" id="RHEA:17357"/>
        <dbReference type="ChEBI" id="CHEBI:15379"/>
        <dbReference type="ChEBI" id="CHEBI:16240"/>
        <dbReference type="ChEBI" id="CHEBI:16520"/>
        <dbReference type="ChEBI" id="CHEBI:17412"/>
        <dbReference type="EC" id="1.8.3.2"/>
    </reaction>
</comment>
<evidence type="ECO:0000256" key="1">
    <source>
        <dbReference type="ARBA" id="ARBA00001974"/>
    </source>
</evidence>
<dbReference type="InterPro" id="IPR017905">
    <property type="entry name" value="ERV/ALR_sulphydryl_oxidase"/>
</dbReference>
<evidence type="ECO:0000259" key="8">
    <source>
        <dbReference type="PROSITE" id="PS51324"/>
    </source>
</evidence>
<dbReference type="PANTHER" id="PTHR12645:SF0">
    <property type="entry name" value="FAD-LINKED SULFHYDRYL OXIDASE ALR"/>
    <property type="match status" value="1"/>
</dbReference>
<dbReference type="Gene3D" id="1.20.120.310">
    <property type="entry name" value="ERV/ALR sulfhydryl oxidase domain"/>
    <property type="match status" value="1"/>
</dbReference>
<dbReference type="InterPro" id="IPR039799">
    <property type="entry name" value="ALR/ERV"/>
</dbReference>
<keyword evidence="3 7" id="KW-0274">FAD</keyword>
<keyword evidence="4 7" id="KW-0560">Oxidoreductase</keyword>